<proteinExistence type="predicted"/>
<keyword evidence="1" id="KW-1133">Transmembrane helix</keyword>
<keyword evidence="1" id="KW-0472">Membrane</keyword>
<feature type="transmembrane region" description="Helical" evidence="1">
    <location>
        <begin position="462"/>
        <end position="480"/>
    </location>
</feature>
<dbReference type="EMBL" id="CU459003">
    <property type="protein sequence ID" value="CAM77489.1"/>
    <property type="molecule type" value="Genomic_DNA"/>
</dbReference>
<feature type="transmembrane region" description="Helical" evidence="1">
    <location>
        <begin position="213"/>
        <end position="230"/>
    </location>
</feature>
<name>A4U3N2_9PROT</name>
<feature type="transmembrane region" description="Helical" evidence="1">
    <location>
        <begin position="15"/>
        <end position="33"/>
    </location>
</feature>
<organism evidence="2">
    <name type="scientific">Magnetospirillum gryphiswaldense</name>
    <dbReference type="NCBI Taxonomy" id="55518"/>
    <lineage>
        <taxon>Bacteria</taxon>
        <taxon>Pseudomonadati</taxon>
        <taxon>Pseudomonadota</taxon>
        <taxon>Alphaproteobacteria</taxon>
        <taxon>Rhodospirillales</taxon>
        <taxon>Rhodospirillaceae</taxon>
        <taxon>Magnetospirillum</taxon>
    </lineage>
</organism>
<feature type="transmembrane region" description="Helical" evidence="1">
    <location>
        <begin position="409"/>
        <end position="427"/>
    </location>
</feature>
<feature type="transmembrane region" description="Helical" evidence="1">
    <location>
        <begin position="303"/>
        <end position="324"/>
    </location>
</feature>
<sequence>MDLGSGPIWLDWRDYPLLALGLIGTIGIGRLLLGAGNPVRNLVFGLFVIGGISAVFAWVAAAFVIPVVRLLGGLGILAFIWYAVADRRAGGRILPATRSQWLLLALAVVLCLGFQYDLTWRLYEYSGQDLPYFVPFVELTHADYAAPLRAGTYYPAETASTYLIPTTALLGLCAFIPYPTAIHAVEARFIVTSVCMVRIALLFTRPTEGLSRHNLLILGLGFCVLVIFAVEIRTVFIGSTFMCLLLLWEMAAALLKPDEEQTAERALLMAVVMLPALAASKLTIGYVAIATGLFAVWRAPGLVWKPAFLVAATIAFANMLFPLLSPRPFSEVELGFSLVNPFDGRAPLNYYAKFFDGLIDKVSLASLIDADVLVGIVAVALIGFVKSYWIPAWACRQALGQADGVKGVLAQILLFYLLVALFGWLLVRNTQHGLTHQTWLLVLGVGVVWPALQAVAHLHTRTIGVGLIVGVIIYVLPGNIPAWRAPARIAATSHDRFGGTDYATLISAPLAQLQTLRGDEPPGRVGLRSILIGRRLLATDVPITYSGSYAEWIIRPLENAR</sequence>
<dbReference type="AlphaFoldDB" id="A4U3N2"/>
<feature type="transmembrane region" description="Helical" evidence="1">
    <location>
        <begin position="96"/>
        <end position="116"/>
    </location>
</feature>
<reference evidence="2" key="1">
    <citation type="journal article" date="2007" name="J. Bacteriol.">
        <title>Comparative genome analysis of four magnetotactic bacteria reveals a complex set of group-specific genes implicated in magnetosome biomineralization and function.</title>
        <authorList>
            <person name="Richter M."/>
            <person name="Kube M."/>
            <person name="Bazylinski D.A."/>
            <person name="Lombardot T."/>
            <person name="Gloeckner F.O."/>
            <person name="Reinhardt R."/>
            <person name="Schueler D."/>
        </authorList>
    </citation>
    <scope>NUCLEOTIDE SEQUENCE</scope>
    <source>
        <strain evidence="2">MSR-1</strain>
    </source>
</reference>
<feature type="transmembrane region" description="Helical" evidence="1">
    <location>
        <begin position="267"/>
        <end position="297"/>
    </location>
</feature>
<accession>A4U3N2</accession>
<protein>
    <submittedName>
        <fullName evidence="2">Membrane protein</fullName>
    </submittedName>
</protein>
<gene>
    <name evidence="2" type="ORF">MGR_0157</name>
</gene>
<evidence type="ECO:0000313" key="2">
    <source>
        <dbReference type="EMBL" id="CAM77489.1"/>
    </source>
</evidence>
<keyword evidence="1" id="KW-0812">Transmembrane</keyword>
<feature type="transmembrane region" description="Helical" evidence="1">
    <location>
        <begin position="370"/>
        <end position="389"/>
    </location>
</feature>
<feature type="transmembrane region" description="Helical" evidence="1">
    <location>
        <begin position="439"/>
        <end position="456"/>
    </location>
</feature>
<feature type="transmembrane region" description="Helical" evidence="1">
    <location>
        <begin position="42"/>
        <end position="61"/>
    </location>
</feature>
<evidence type="ECO:0000256" key="1">
    <source>
        <dbReference type="SAM" id="Phobius"/>
    </source>
</evidence>
<feature type="transmembrane region" description="Helical" evidence="1">
    <location>
        <begin position="67"/>
        <end position="84"/>
    </location>
</feature>